<name>A0AAW8RB34_CARDV</name>
<sequence>MIEDNWKDTVIYYVEFTTLKNIKINKAIVLDINYSIEEVTNIINKNFSNIKEINRIDYWEDCLSLKIN</sequence>
<dbReference type="AlphaFoldDB" id="A0AAW8RB34"/>
<accession>A0AAW8RB34</accession>
<gene>
    <name evidence="1" type="ORF">MX635_11265</name>
</gene>
<dbReference type="EMBL" id="JALRMR010000014">
    <property type="protein sequence ID" value="MDT1974974.1"/>
    <property type="molecule type" value="Genomic_DNA"/>
</dbReference>
<evidence type="ECO:0000313" key="2">
    <source>
        <dbReference type="Proteomes" id="UP001249945"/>
    </source>
</evidence>
<protein>
    <submittedName>
        <fullName evidence="1">Uncharacterized protein</fullName>
    </submittedName>
</protein>
<comment type="caution">
    <text evidence="1">The sequence shown here is derived from an EMBL/GenBank/DDBJ whole genome shotgun (WGS) entry which is preliminary data.</text>
</comment>
<reference evidence="1" key="1">
    <citation type="submission" date="2022-04" db="EMBL/GenBank/DDBJ databases">
        <title>Draft genome sequences of lactic acid bacteria (LAB) strains involved in meat spoilage.</title>
        <authorList>
            <person name="Palevich N."/>
        </authorList>
    </citation>
    <scope>NUCLEOTIDE SEQUENCE</scope>
    <source>
        <strain evidence="1">9-14</strain>
    </source>
</reference>
<evidence type="ECO:0000313" key="1">
    <source>
        <dbReference type="EMBL" id="MDT1974974.1"/>
    </source>
</evidence>
<organism evidence="1 2">
    <name type="scientific">Carnobacterium divergens</name>
    <name type="common">Lactobacillus divergens</name>
    <dbReference type="NCBI Taxonomy" id="2748"/>
    <lineage>
        <taxon>Bacteria</taxon>
        <taxon>Bacillati</taxon>
        <taxon>Bacillota</taxon>
        <taxon>Bacilli</taxon>
        <taxon>Lactobacillales</taxon>
        <taxon>Carnobacteriaceae</taxon>
        <taxon>Carnobacterium</taxon>
    </lineage>
</organism>
<proteinExistence type="predicted"/>
<dbReference type="RefSeq" id="WP_311780795.1">
    <property type="nucleotide sequence ID" value="NZ_JALRMQ010000008.1"/>
</dbReference>
<dbReference type="Proteomes" id="UP001249945">
    <property type="component" value="Unassembled WGS sequence"/>
</dbReference>